<dbReference type="Gene3D" id="3.20.20.80">
    <property type="entry name" value="Glycosidases"/>
    <property type="match status" value="1"/>
</dbReference>
<evidence type="ECO:0000259" key="7">
    <source>
        <dbReference type="Pfam" id="PF16355"/>
    </source>
</evidence>
<dbReference type="GO" id="GO:0005975">
    <property type="term" value="P:carbohydrate metabolic process"/>
    <property type="evidence" value="ECO:0007669"/>
    <property type="project" value="InterPro"/>
</dbReference>
<sequence length="839" mass="93223">MSLSRREFLETGARSGTALALSGLMKPFAAYGQQAQANSASPAGHWPLSPETRIVQSFDRDWRFTRIDSAAKSIASTAKDMSPLNDASWEQVNLPHSVRLEPLNASGGRNYQGLCWYQKRFAAPTLWRGRTLHLVFQGAMSVADVWLNGKHLTTHYGGYIPFVIDITTHADYGDEETNVLTVLLNNEDNADVPPGKPQDQLDFVYFGGLYRSVQLEVLGDLHISHPILANKAAGGGIFVTYPAINTNEAVVQVQTDVANASSSSRRATVRHELLASDGSIAAKSEKNVQIGAASSQQLTQTLKVLQPELWHPYHPHLYTLHTIILEENKPIDDLYTRIGIRKFHMDREQGLFINGEKFFSQGANRHQDHPYVGYALPASAHYRDAIKLRDAGFTSYRCHYPQHPAFMDACDELGILGIVSNPGWQYVADTETFRSRVYQDAREMIRRDRNHACVLLWEAQLNETDNESVAAELYRIVHEEYPGPDCYAAGDRVMKSIQGFPGWDVEYSRNDGTKPLWVREWGDQVDNWTDQQGSVRIAREWGETPMLVQAARHLQALNEMYAKLEAPLPPNTARAAGADLWAGIDYYRGYHHQPFYGSPLDLFRLPKFDYYFFQSQRPVDAKTSKFGSGPMIFVASFATFQSPTTVTVFSNCDEVRLTQNGKVIATQKPDEGYQLPHPPFTFRLEQFSELHSMLFATGVAKPGTPIGNVKAEGLMGGAVVATHELNAPGVQTQLKLVLDDCGRGLTADGSDWIRIYAHVCDARGTTYPYGDDEVAFEVSGEGTLIGDASILANPMRAQAGIATALIRATIRAGEIKVRASAFGLKSDEYTFSSQISEKL</sequence>
<dbReference type="RefSeq" id="WP_050062097.1">
    <property type="nucleotide sequence ID" value="NZ_JACHEK010000002.1"/>
</dbReference>
<dbReference type="EMBL" id="JACHEK010000002">
    <property type="protein sequence ID" value="MBB6143181.1"/>
    <property type="molecule type" value="Genomic_DNA"/>
</dbReference>
<evidence type="ECO:0000256" key="1">
    <source>
        <dbReference type="ARBA" id="ARBA00007401"/>
    </source>
</evidence>
<dbReference type="InterPro" id="IPR013783">
    <property type="entry name" value="Ig-like_fold"/>
</dbReference>
<feature type="domain" description="Glycoside hydrolase family 2 catalytic" evidence="5">
    <location>
        <begin position="348"/>
        <end position="476"/>
    </location>
</feature>
<dbReference type="Gene3D" id="2.60.120.260">
    <property type="entry name" value="Galactose-binding domain-like"/>
    <property type="match status" value="1"/>
</dbReference>
<dbReference type="SUPFAM" id="SSF51445">
    <property type="entry name" value="(Trans)glycosidases"/>
    <property type="match status" value="1"/>
</dbReference>
<dbReference type="Pfam" id="PF00703">
    <property type="entry name" value="Glyco_hydro_2"/>
    <property type="match status" value="1"/>
</dbReference>
<dbReference type="AlphaFoldDB" id="A0A841JW33"/>
<evidence type="ECO:0000259" key="4">
    <source>
        <dbReference type="Pfam" id="PF00703"/>
    </source>
</evidence>
<feature type="domain" description="Glycoside hydrolase family 2" evidence="8">
    <location>
        <begin position="744"/>
        <end position="829"/>
    </location>
</feature>
<dbReference type="PANTHER" id="PTHR42732">
    <property type="entry name" value="BETA-GALACTOSIDASE"/>
    <property type="match status" value="1"/>
</dbReference>
<dbReference type="InterPro" id="IPR006311">
    <property type="entry name" value="TAT_signal"/>
</dbReference>
<dbReference type="InterPro" id="IPR036156">
    <property type="entry name" value="Beta-gal/glucu_dom_sf"/>
</dbReference>
<feature type="domain" description="DUF4982" evidence="7">
    <location>
        <begin position="643"/>
        <end position="674"/>
    </location>
</feature>
<proteinExistence type="inferred from homology"/>
<keyword evidence="2 9" id="KW-0378">Hydrolase</keyword>
<keyword evidence="3 9" id="KW-0326">Glycosidase</keyword>
<dbReference type="PANTHER" id="PTHR42732:SF1">
    <property type="entry name" value="BETA-MANNOSIDASE"/>
    <property type="match status" value="1"/>
</dbReference>
<evidence type="ECO:0000256" key="3">
    <source>
        <dbReference type="ARBA" id="ARBA00023295"/>
    </source>
</evidence>
<protein>
    <submittedName>
        <fullName evidence="9">Beta-galactosidase</fullName>
        <ecNumber evidence="9">3.2.1.23</ecNumber>
    </submittedName>
</protein>
<dbReference type="Pfam" id="PF02837">
    <property type="entry name" value="Glyco_hydro_2_N"/>
    <property type="match status" value="1"/>
</dbReference>
<dbReference type="EC" id="3.2.1.23" evidence="9"/>
<dbReference type="Pfam" id="PF18565">
    <property type="entry name" value="Glyco_hydro2_C5"/>
    <property type="match status" value="1"/>
</dbReference>
<name>A0A841JW33_9BACT</name>
<evidence type="ECO:0000313" key="10">
    <source>
        <dbReference type="Proteomes" id="UP000538666"/>
    </source>
</evidence>
<feature type="domain" description="Glycosyl hydrolases family 2 sugar binding" evidence="6">
    <location>
        <begin position="102"/>
        <end position="215"/>
    </location>
</feature>
<accession>A0A841JW33</accession>
<dbReference type="Pfam" id="PF02836">
    <property type="entry name" value="Glyco_hydro_2_C"/>
    <property type="match status" value="1"/>
</dbReference>
<dbReference type="SUPFAM" id="SSF49303">
    <property type="entry name" value="beta-Galactosidase/glucuronidase domain"/>
    <property type="match status" value="1"/>
</dbReference>
<keyword evidence="10" id="KW-1185">Reference proteome</keyword>
<comment type="similarity">
    <text evidence="1">Belongs to the glycosyl hydrolase 2 family.</text>
</comment>
<evidence type="ECO:0000259" key="8">
    <source>
        <dbReference type="Pfam" id="PF18565"/>
    </source>
</evidence>
<dbReference type="Pfam" id="PF16355">
    <property type="entry name" value="DUF4982"/>
    <property type="match status" value="1"/>
</dbReference>
<evidence type="ECO:0000259" key="6">
    <source>
        <dbReference type="Pfam" id="PF02837"/>
    </source>
</evidence>
<dbReference type="InterPro" id="IPR040605">
    <property type="entry name" value="Glyco_hydro2_dom5"/>
</dbReference>
<dbReference type="PROSITE" id="PS51318">
    <property type="entry name" value="TAT"/>
    <property type="match status" value="1"/>
</dbReference>
<feature type="domain" description="Glycoside hydrolase family 2 immunoglobulin-like beta-sandwich" evidence="4">
    <location>
        <begin position="237"/>
        <end position="341"/>
    </location>
</feature>
<dbReference type="InterPro" id="IPR006104">
    <property type="entry name" value="Glyco_hydro_2_N"/>
</dbReference>
<dbReference type="InterPro" id="IPR032311">
    <property type="entry name" value="DUF4982"/>
</dbReference>
<comment type="caution">
    <text evidence="9">The sequence shown here is derived from an EMBL/GenBank/DDBJ whole genome shotgun (WGS) entry which is preliminary data.</text>
</comment>
<dbReference type="GO" id="GO:0004565">
    <property type="term" value="F:beta-galactosidase activity"/>
    <property type="evidence" value="ECO:0007669"/>
    <property type="project" value="UniProtKB-EC"/>
</dbReference>
<dbReference type="InterPro" id="IPR006103">
    <property type="entry name" value="Glyco_hydro_2_cat"/>
</dbReference>
<evidence type="ECO:0000313" key="9">
    <source>
        <dbReference type="EMBL" id="MBB6143181.1"/>
    </source>
</evidence>
<dbReference type="InterPro" id="IPR051913">
    <property type="entry name" value="GH2_Domain-Containing"/>
</dbReference>
<dbReference type="SUPFAM" id="SSF49785">
    <property type="entry name" value="Galactose-binding domain-like"/>
    <property type="match status" value="1"/>
</dbReference>
<evidence type="ECO:0000259" key="5">
    <source>
        <dbReference type="Pfam" id="PF02836"/>
    </source>
</evidence>
<dbReference type="OrthoDB" id="9762066at2"/>
<reference evidence="9 10" key="1">
    <citation type="submission" date="2020-08" db="EMBL/GenBank/DDBJ databases">
        <title>Genomic Encyclopedia of Type Strains, Phase IV (KMG-IV): sequencing the most valuable type-strain genomes for metagenomic binning, comparative biology and taxonomic classification.</title>
        <authorList>
            <person name="Goeker M."/>
        </authorList>
    </citation>
    <scope>NUCLEOTIDE SEQUENCE [LARGE SCALE GENOMIC DNA]</scope>
    <source>
        <strain evidence="9 10">DSM 103733</strain>
    </source>
</reference>
<dbReference type="Gene3D" id="2.60.40.10">
    <property type="entry name" value="Immunoglobulins"/>
    <property type="match status" value="3"/>
</dbReference>
<dbReference type="InterPro" id="IPR006102">
    <property type="entry name" value="Ig-like_GH2"/>
</dbReference>
<gene>
    <name evidence="9" type="ORF">HNQ77_001125</name>
</gene>
<evidence type="ECO:0000256" key="2">
    <source>
        <dbReference type="ARBA" id="ARBA00022801"/>
    </source>
</evidence>
<dbReference type="Proteomes" id="UP000538666">
    <property type="component" value="Unassembled WGS sequence"/>
</dbReference>
<organism evidence="9 10">
    <name type="scientific">Silvibacterium bohemicum</name>
    <dbReference type="NCBI Taxonomy" id="1577686"/>
    <lineage>
        <taxon>Bacteria</taxon>
        <taxon>Pseudomonadati</taxon>
        <taxon>Acidobacteriota</taxon>
        <taxon>Terriglobia</taxon>
        <taxon>Terriglobales</taxon>
        <taxon>Acidobacteriaceae</taxon>
        <taxon>Silvibacterium</taxon>
    </lineage>
</organism>
<dbReference type="InterPro" id="IPR008979">
    <property type="entry name" value="Galactose-bd-like_sf"/>
</dbReference>
<dbReference type="InterPro" id="IPR017853">
    <property type="entry name" value="GH"/>
</dbReference>